<reference evidence="13" key="1">
    <citation type="journal article" date="2019" name="Int. J. Syst. Evol. Microbiol.">
        <title>The Global Catalogue of Microorganisms (GCM) 10K type strain sequencing project: providing services to taxonomists for standard genome sequencing and annotation.</title>
        <authorList>
            <consortium name="The Broad Institute Genomics Platform"/>
            <consortium name="The Broad Institute Genome Sequencing Center for Infectious Disease"/>
            <person name="Wu L."/>
            <person name="Ma J."/>
        </authorList>
    </citation>
    <scope>NUCLEOTIDE SEQUENCE [LARGE SCALE GENOMIC DNA]</scope>
    <source>
        <strain evidence="13">CGMCC 1.10992</strain>
    </source>
</reference>
<evidence type="ECO:0000256" key="4">
    <source>
        <dbReference type="ARBA" id="ARBA00022448"/>
    </source>
</evidence>
<evidence type="ECO:0000256" key="3">
    <source>
        <dbReference type="ARBA" id="ARBA00020392"/>
    </source>
</evidence>
<dbReference type="RefSeq" id="WP_345338193.1">
    <property type="nucleotide sequence ID" value="NZ_BAABLI010000004.1"/>
</dbReference>
<keyword evidence="8" id="KW-0653">Protein transport</keyword>
<evidence type="ECO:0000256" key="10">
    <source>
        <dbReference type="ARBA" id="ARBA00023225"/>
    </source>
</evidence>
<dbReference type="InterPro" id="IPR053716">
    <property type="entry name" value="Flag_assembly_chemotaxis_eff"/>
</dbReference>
<dbReference type="Gene3D" id="1.10.287.1700">
    <property type="match status" value="1"/>
</dbReference>
<keyword evidence="11" id="KW-0175">Coiled coil</keyword>
<evidence type="ECO:0000313" key="13">
    <source>
        <dbReference type="Proteomes" id="UP001597380"/>
    </source>
</evidence>
<gene>
    <name evidence="12" type="primary">fliJ</name>
    <name evidence="12" type="ORF">ACFSJ3_02345</name>
</gene>
<dbReference type="PANTHER" id="PTHR38786:SF1">
    <property type="entry name" value="FLAGELLAR FLIJ PROTEIN"/>
    <property type="match status" value="1"/>
</dbReference>
<proteinExistence type="inferred from homology"/>
<evidence type="ECO:0000256" key="11">
    <source>
        <dbReference type="SAM" id="Coils"/>
    </source>
</evidence>
<keyword evidence="7" id="KW-1005">Bacterial flagellum biogenesis</keyword>
<organism evidence="12 13">
    <name type="scientific">Corallincola platygyrae</name>
    <dbReference type="NCBI Taxonomy" id="1193278"/>
    <lineage>
        <taxon>Bacteria</taxon>
        <taxon>Pseudomonadati</taxon>
        <taxon>Pseudomonadota</taxon>
        <taxon>Gammaproteobacteria</taxon>
        <taxon>Alteromonadales</taxon>
        <taxon>Psychromonadaceae</taxon>
        <taxon>Corallincola</taxon>
    </lineage>
</organism>
<keyword evidence="12" id="KW-0966">Cell projection</keyword>
<comment type="similarity">
    <text evidence="2">Belongs to the FliJ family.</text>
</comment>
<accession>A0ABW4XJK2</accession>
<evidence type="ECO:0000256" key="9">
    <source>
        <dbReference type="ARBA" id="ARBA00023136"/>
    </source>
</evidence>
<comment type="subcellular location">
    <subcellularLocation>
        <location evidence="1">Cell membrane</location>
        <topology evidence="1">Peripheral membrane protein</topology>
        <orientation evidence="1">Cytoplasmic side</orientation>
    </subcellularLocation>
</comment>
<evidence type="ECO:0000256" key="7">
    <source>
        <dbReference type="ARBA" id="ARBA00022795"/>
    </source>
</evidence>
<keyword evidence="5" id="KW-1003">Cell membrane</keyword>
<keyword evidence="12" id="KW-0282">Flagellum</keyword>
<keyword evidence="12" id="KW-0969">Cilium</keyword>
<evidence type="ECO:0000256" key="1">
    <source>
        <dbReference type="ARBA" id="ARBA00004413"/>
    </source>
</evidence>
<evidence type="ECO:0000256" key="8">
    <source>
        <dbReference type="ARBA" id="ARBA00022927"/>
    </source>
</evidence>
<protein>
    <recommendedName>
        <fullName evidence="3">Flagellar FliJ protein</fullName>
    </recommendedName>
</protein>
<feature type="coiled-coil region" evidence="11">
    <location>
        <begin position="4"/>
        <end position="38"/>
    </location>
</feature>
<dbReference type="EMBL" id="JBHUHT010000007">
    <property type="protein sequence ID" value="MFD2094808.1"/>
    <property type="molecule type" value="Genomic_DNA"/>
</dbReference>
<dbReference type="InterPro" id="IPR012823">
    <property type="entry name" value="Flagell_FliJ"/>
</dbReference>
<comment type="caution">
    <text evidence="12">The sequence shown here is derived from an EMBL/GenBank/DDBJ whole genome shotgun (WGS) entry which is preliminary data.</text>
</comment>
<evidence type="ECO:0000313" key="12">
    <source>
        <dbReference type="EMBL" id="MFD2094808.1"/>
    </source>
</evidence>
<evidence type="ECO:0000256" key="6">
    <source>
        <dbReference type="ARBA" id="ARBA00022500"/>
    </source>
</evidence>
<keyword evidence="13" id="KW-1185">Reference proteome</keyword>
<name>A0ABW4XJK2_9GAMM</name>
<keyword evidence="9" id="KW-0472">Membrane</keyword>
<evidence type="ECO:0000256" key="2">
    <source>
        <dbReference type="ARBA" id="ARBA00010004"/>
    </source>
</evidence>
<sequence length="152" mass="17882">MAKLAQLQLVAKMAEEKEQQAARQLKQASERVMAEEQQETMLQQYRLDYLRQLRQKGSDGLGSAVYFQFQQFLDRLDGVLIGQQTKITEAKAAQQQRRYHWDQARKQRNAIDLLIEKQKKAQQVKADKLEQKLADEFSTQQLVRRLMTEEQN</sequence>
<dbReference type="Proteomes" id="UP001597380">
    <property type="component" value="Unassembled WGS sequence"/>
</dbReference>
<dbReference type="PANTHER" id="PTHR38786">
    <property type="entry name" value="FLAGELLAR FLIJ PROTEIN"/>
    <property type="match status" value="1"/>
</dbReference>
<dbReference type="InterPro" id="IPR052570">
    <property type="entry name" value="FliJ"/>
</dbReference>
<keyword evidence="6" id="KW-0145">Chemotaxis</keyword>
<dbReference type="NCBIfam" id="TIGR02473">
    <property type="entry name" value="flagell_FliJ"/>
    <property type="match status" value="1"/>
</dbReference>
<dbReference type="Pfam" id="PF02050">
    <property type="entry name" value="FliJ"/>
    <property type="match status" value="1"/>
</dbReference>
<evidence type="ECO:0000256" key="5">
    <source>
        <dbReference type="ARBA" id="ARBA00022475"/>
    </source>
</evidence>
<keyword evidence="10" id="KW-1006">Bacterial flagellum protein export</keyword>
<keyword evidence="4" id="KW-0813">Transport</keyword>